<accession>A0A6P2GPE1</accession>
<dbReference type="PANTHER" id="PTHR11091:SF3">
    <property type="entry name" value="2,3-DIKETO-L-GULONATE REDUCTASE"/>
    <property type="match status" value="1"/>
</dbReference>
<dbReference type="NCBIfam" id="NF009750">
    <property type="entry name" value="PRK13260.1"/>
    <property type="match status" value="1"/>
</dbReference>
<dbReference type="GO" id="GO:0016491">
    <property type="term" value="F:oxidoreductase activity"/>
    <property type="evidence" value="ECO:0007669"/>
    <property type="project" value="UniProtKB-KW"/>
</dbReference>
<organism evidence="2 3">
    <name type="scientific">Burkholderia lata (strain ATCC 17760 / DSM 23089 / LMG 22485 / NCIMB 9086 / R18194 / 383)</name>
    <dbReference type="NCBI Taxonomy" id="482957"/>
    <lineage>
        <taxon>Bacteria</taxon>
        <taxon>Pseudomonadati</taxon>
        <taxon>Pseudomonadota</taxon>
        <taxon>Betaproteobacteria</taxon>
        <taxon>Burkholderiales</taxon>
        <taxon>Burkholderiaceae</taxon>
        <taxon>Burkholderia</taxon>
        <taxon>Burkholderia cepacia complex</taxon>
    </lineage>
</organism>
<evidence type="ECO:0000256" key="1">
    <source>
        <dbReference type="ARBA" id="ARBA00023002"/>
    </source>
</evidence>
<dbReference type="RefSeq" id="WP_175029492.1">
    <property type="nucleotide sequence ID" value="NZ_CABVPW010000001.1"/>
</dbReference>
<keyword evidence="1" id="KW-0560">Oxidoreductase</keyword>
<dbReference type="InterPro" id="IPR043143">
    <property type="entry name" value="Mal/L-sulf/L-lact_DH-like_NADP"/>
</dbReference>
<dbReference type="InterPro" id="IPR043144">
    <property type="entry name" value="Mal/L-sulf/L-lact_DH-like_ah"/>
</dbReference>
<gene>
    <name evidence="2" type="ORF">BLA23254_00062</name>
</gene>
<dbReference type="SUPFAM" id="SSF89733">
    <property type="entry name" value="L-sulfolactate dehydrogenase-like"/>
    <property type="match status" value="1"/>
</dbReference>
<dbReference type="Gene3D" id="3.30.1370.60">
    <property type="entry name" value="Hypothetical oxidoreductase yiak, domain 2"/>
    <property type="match status" value="1"/>
</dbReference>
<dbReference type="PANTHER" id="PTHR11091">
    <property type="entry name" value="OXIDOREDUCTASE-RELATED"/>
    <property type="match status" value="1"/>
</dbReference>
<dbReference type="InterPro" id="IPR036111">
    <property type="entry name" value="Mal/L-sulfo/L-lacto_DH-like_sf"/>
</dbReference>
<name>A0A6P2GPE1_BURL3</name>
<dbReference type="Pfam" id="PF02615">
    <property type="entry name" value="Ldh_2"/>
    <property type="match status" value="1"/>
</dbReference>
<dbReference type="InterPro" id="IPR003767">
    <property type="entry name" value="Malate/L-lactate_DH-like"/>
</dbReference>
<evidence type="ECO:0000313" key="2">
    <source>
        <dbReference type="EMBL" id="VWB05532.1"/>
    </source>
</evidence>
<sequence>MTRIPFEDMQRAIHAALVNAGMRERDAEICARVHTESTCDGVNSHGINRVARFVDYLDKGWVNLDGVRERVKQFGAIEVCDGHRGPGILNALSATGRAIEIADEQGVGIVAMRNATHWMRGGTYGWHAAERGYIAICWTNTESCMPGWGGKNTRVGNNPFVMAVPRERGHIVLDMAMSQYSYGKLQATRLKGRNMPFPAGFDSGGNLTAEPGPIEASMRILPMGYWKGSGFAIMLDVLAAVLSEGLATNGIDAIQQGSCTGCSQVFIVIDPRKLGGEAFTNHVADGVADYVNTSELAEDSNEVLYPGQSALRTRIEQRQHGIAVDDGIWADVLALAERRASQKR</sequence>
<dbReference type="AlphaFoldDB" id="A0A6P2GPE1"/>
<dbReference type="Proteomes" id="UP000494218">
    <property type="component" value="Unassembled WGS sequence"/>
</dbReference>
<evidence type="ECO:0000313" key="3">
    <source>
        <dbReference type="Proteomes" id="UP000494218"/>
    </source>
</evidence>
<dbReference type="Gene3D" id="1.10.1530.10">
    <property type="match status" value="1"/>
</dbReference>
<proteinExistence type="predicted"/>
<dbReference type="EMBL" id="CABVPW010000001">
    <property type="protein sequence ID" value="VWB05532.1"/>
    <property type="molecule type" value="Genomic_DNA"/>
</dbReference>
<reference evidence="2 3" key="1">
    <citation type="submission" date="2019-09" db="EMBL/GenBank/DDBJ databases">
        <authorList>
            <person name="Depoorter E."/>
        </authorList>
    </citation>
    <scope>NUCLEOTIDE SEQUENCE [LARGE SCALE GENOMIC DNA]</scope>
    <source>
        <strain evidence="2">LMG 23254</strain>
    </source>
</reference>
<protein>
    <submittedName>
        <fullName evidence="2">Malate/L-lactate dehydrogenase</fullName>
    </submittedName>
</protein>